<dbReference type="AlphaFoldDB" id="A0A078KUA7"/>
<dbReference type="EMBL" id="CCSB01000001">
    <property type="protein sequence ID" value="CDZ76621.1"/>
    <property type="molecule type" value="Genomic_DNA"/>
</dbReference>
<evidence type="ECO:0000313" key="2">
    <source>
        <dbReference type="Proteomes" id="UP000044071"/>
    </source>
</evidence>
<accession>A0A078KUA7</accession>
<dbReference type="Proteomes" id="UP000044071">
    <property type="component" value="Unassembled WGS sequence"/>
</dbReference>
<proteinExistence type="predicted"/>
<sequence length="261" mass="29527">MKTKQNIEYRDTSTGSVAKITPLKSVDLVNVDFSRLALVGMSCALIIDKDDQRFDYIGSKDASACLIIVLKVASGINMVLHLNKALEMSDESINLMKDVIDGDYQVALLSGNSKLDSPIVEKHVKFFEWDNRCKLIEVDCGNSKGNETKGAILKLRSDEITTEEAIMEACDPYWYEKEHGKKIAEYFVAVDKPSNWLTIKVWDERNIPQEEKLLAEALDLYHPSHRNPNRFFMSSLGDPIIQSSKNPLVEEQQNLDSKPKQ</sequence>
<protein>
    <submittedName>
        <fullName evidence="1">Uncharacterized protein</fullName>
    </submittedName>
</protein>
<keyword evidence="2" id="KW-1185">Reference proteome</keyword>
<organism evidence="1 2">
    <name type="scientific">Legionella massiliensis</name>
    <dbReference type="NCBI Taxonomy" id="1034943"/>
    <lineage>
        <taxon>Bacteria</taxon>
        <taxon>Pseudomonadati</taxon>
        <taxon>Pseudomonadota</taxon>
        <taxon>Gammaproteobacteria</taxon>
        <taxon>Legionellales</taxon>
        <taxon>Legionellaceae</taxon>
        <taxon>Legionella</taxon>
    </lineage>
</organism>
<gene>
    <name evidence="1" type="ORF">BN59_00895</name>
</gene>
<name>A0A078KUA7_9GAMM</name>
<evidence type="ECO:0000313" key="1">
    <source>
        <dbReference type="EMBL" id="CDZ76621.1"/>
    </source>
</evidence>
<reference evidence="1 2" key="1">
    <citation type="submission" date="2014-06" db="EMBL/GenBank/DDBJ databases">
        <authorList>
            <person name="Urmite Genomes Urmite Genomes"/>
        </authorList>
    </citation>
    <scope>NUCLEOTIDE SEQUENCE [LARGE SCALE GENOMIC DNA]</scope>
</reference>
<dbReference type="RefSeq" id="WP_043873119.1">
    <property type="nucleotide sequence ID" value="NZ_CCVW01000001.1"/>
</dbReference>